<dbReference type="HOGENOM" id="CLU_3136315_0_0_7"/>
<proteinExistence type="predicted"/>
<protein>
    <submittedName>
        <fullName evidence="1">Membrane protein</fullName>
    </submittedName>
</protein>
<keyword evidence="2" id="KW-1185">Reference proteome</keyword>
<evidence type="ECO:0000313" key="1">
    <source>
        <dbReference type="EMBL" id="CBW25976.1"/>
    </source>
</evidence>
<dbReference type="AlphaFoldDB" id="E1WYC8"/>
<dbReference type="EMBL" id="FQ312005">
    <property type="protein sequence ID" value="CBW25976.1"/>
    <property type="molecule type" value="Genomic_DNA"/>
</dbReference>
<dbReference type="STRING" id="862908.BMS_1095"/>
<gene>
    <name evidence="1" type="ordered locus">BMS_1095</name>
</gene>
<sequence>MEKKMSFEVFVAICLVGCWAMFPISLIIASKTFDDDIIGGGHHDHDDAH</sequence>
<dbReference type="PATRIC" id="fig|862908.3.peg.1043"/>
<dbReference type="Proteomes" id="UP000008963">
    <property type="component" value="Chromosome"/>
</dbReference>
<accession>E1WYC8</accession>
<organism evidence="1 2">
    <name type="scientific">Halobacteriovorax marinus (strain ATCC BAA-682 / DSM 15412 / SJ)</name>
    <name type="common">Bacteriovorax marinus</name>
    <dbReference type="NCBI Taxonomy" id="862908"/>
    <lineage>
        <taxon>Bacteria</taxon>
        <taxon>Pseudomonadati</taxon>
        <taxon>Bdellovibrionota</taxon>
        <taxon>Bacteriovoracia</taxon>
        <taxon>Bacteriovoracales</taxon>
        <taxon>Halobacteriovoraceae</taxon>
        <taxon>Halobacteriovorax</taxon>
    </lineage>
</organism>
<dbReference type="KEGG" id="bmx:BMS_1095"/>
<evidence type="ECO:0000313" key="2">
    <source>
        <dbReference type="Proteomes" id="UP000008963"/>
    </source>
</evidence>
<reference evidence="2" key="1">
    <citation type="journal article" date="2013" name="ISME J.">
        <title>A small predatory core genome in the divergent marine Bacteriovorax marinus SJ and the terrestrial Bdellovibrio bacteriovorus.</title>
        <authorList>
            <person name="Crossman L.C."/>
            <person name="Chen H."/>
            <person name="Cerdeno-Tarraga A.M."/>
            <person name="Brooks K."/>
            <person name="Quail M.A."/>
            <person name="Pineiro S.A."/>
            <person name="Hobley L."/>
            <person name="Sockett R.E."/>
            <person name="Bentley S.D."/>
            <person name="Parkhill J."/>
            <person name="Williams H.N."/>
            <person name="Stine O.C."/>
        </authorList>
    </citation>
    <scope>NUCLEOTIDE SEQUENCE [LARGE SCALE GENOMIC DNA]</scope>
    <source>
        <strain evidence="2">ATCC BAA-682 / DSM 15412 / SJ</strain>
    </source>
</reference>
<name>E1WYC8_HALMS</name>